<sequence length="38" mass="4535">MLCSWRCVQGWMAQGAVREQVRLSLWSWRKAPVFLRKA</sequence>
<evidence type="ECO:0000313" key="2">
    <source>
        <dbReference type="Proteomes" id="UP000265520"/>
    </source>
</evidence>
<dbReference type="Proteomes" id="UP000265520">
    <property type="component" value="Unassembled WGS sequence"/>
</dbReference>
<feature type="non-terminal residue" evidence="1">
    <location>
        <position position="38"/>
    </location>
</feature>
<organism evidence="1 2">
    <name type="scientific">Trifolium medium</name>
    <dbReference type="NCBI Taxonomy" id="97028"/>
    <lineage>
        <taxon>Eukaryota</taxon>
        <taxon>Viridiplantae</taxon>
        <taxon>Streptophyta</taxon>
        <taxon>Embryophyta</taxon>
        <taxon>Tracheophyta</taxon>
        <taxon>Spermatophyta</taxon>
        <taxon>Magnoliopsida</taxon>
        <taxon>eudicotyledons</taxon>
        <taxon>Gunneridae</taxon>
        <taxon>Pentapetalae</taxon>
        <taxon>rosids</taxon>
        <taxon>fabids</taxon>
        <taxon>Fabales</taxon>
        <taxon>Fabaceae</taxon>
        <taxon>Papilionoideae</taxon>
        <taxon>50 kb inversion clade</taxon>
        <taxon>NPAAA clade</taxon>
        <taxon>Hologalegina</taxon>
        <taxon>IRL clade</taxon>
        <taxon>Trifolieae</taxon>
        <taxon>Trifolium</taxon>
    </lineage>
</organism>
<dbReference type="EMBL" id="LXQA010742473">
    <property type="protein sequence ID" value="MCI68763.1"/>
    <property type="molecule type" value="Genomic_DNA"/>
</dbReference>
<protein>
    <submittedName>
        <fullName evidence="1">Uncharacterized protein</fullName>
    </submittedName>
</protein>
<accession>A0A392U5G5</accession>
<evidence type="ECO:0000313" key="1">
    <source>
        <dbReference type="EMBL" id="MCI68763.1"/>
    </source>
</evidence>
<reference evidence="1 2" key="1">
    <citation type="journal article" date="2018" name="Front. Plant Sci.">
        <title>Red Clover (Trifolium pratense) and Zigzag Clover (T. medium) - A Picture of Genomic Similarities and Differences.</title>
        <authorList>
            <person name="Dluhosova J."/>
            <person name="Istvanek J."/>
            <person name="Nedelnik J."/>
            <person name="Repkova J."/>
        </authorList>
    </citation>
    <scope>NUCLEOTIDE SEQUENCE [LARGE SCALE GENOMIC DNA]</scope>
    <source>
        <strain evidence="2">cv. 10/8</strain>
        <tissue evidence="1">Leaf</tissue>
    </source>
</reference>
<proteinExistence type="predicted"/>
<comment type="caution">
    <text evidence="1">The sequence shown here is derived from an EMBL/GenBank/DDBJ whole genome shotgun (WGS) entry which is preliminary data.</text>
</comment>
<name>A0A392U5G5_9FABA</name>
<dbReference type="AlphaFoldDB" id="A0A392U5G5"/>
<keyword evidence="2" id="KW-1185">Reference proteome</keyword>